<evidence type="ECO:0008006" key="3">
    <source>
        <dbReference type="Google" id="ProtNLM"/>
    </source>
</evidence>
<accession>A0A8C8VET4</accession>
<dbReference type="Ensembl" id="ENSPCET00000002438.1">
    <property type="protein sequence ID" value="ENSPCEP00000002359.1"/>
    <property type="gene ID" value="ENSPCEG00000001923.1"/>
</dbReference>
<evidence type="ECO:0000313" key="1">
    <source>
        <dbReference type="Ensembl" id="ENSPCEP00000002359.1"/>
    </source>
</evidence>
<evidence type="ECO:0000313" key="2">
    <source>
        <dbReference type="Proteomes" id="UP000694393"/>
    </source>
</evidence>
<keyword evidence="2" id="KW-1185">Reference proteome</keyword>
<dbReference type="Proteomes" id="UP000694393">
    <property type="component" value="Unplaced"/>
</dbReference>
<dbReference type="PANTHER" id="PTHR34034">
    <property type="entry name" value="PROTEIN FAM180A-RELATED"/>
    <property type="match status" value="1"/>
</dbReference>
<dbReference type="InterPro" id="IPR029170">
    <property type="entry name" value="FAM180"/>
</dbReference>
<name>A0A8C8VET4_9SAUR</name>
<dbReference type="Pfam" id="PF15173">
    <property type="entry name" value="FAM180"/>
    <property type="match status" value="1"/>
</dbReference>
<proteinExistence type="predicted"/>
<dbReference type="AlphaFoldDB" id="A0A8C8VET4"/>
<reference evidence="1" key="2">
    <citation type="submission" date="2025-09" db="UniProtKB">
        <authorList>
            <consortium name="Ensembl"/>
        </authorList>
    </citation>
    <scope>IDENTIFICATION</scope>
</reference>
<sequence>MKKVVCTSVEHKEVPYRKRERPRTSGSKLGKEGREQFFWQGLEIEANKTIRLQDEELASLRPAKHLIQVFQQQVPKTPGGIMQQLKHLSEADAPLSLVEFDQLLLTSVYCAYQIRSIQGLDKNLWINFFSQLVDEILHDLCKGFCPANSTHLASGPWKEKPFYLTPFPSKNS</sequence>
<dbReference type="PANTHER" id="PTHR34034:SF1">
    <property type="entry name" value="PROTEIN FAM180B"/>
    <property type="match status" value="1"/>
</dbReference>
<reference evidence="1" key="1">
    <citation type="submission" date="2025-08" db="UniProtKB">
        <authorList>
            <consortium name="Ensembl"/>
        </authorList>
    </citation>
    <scope>IDENTIFICATION</scope>
</reference>
<organism evidence="1 2">
    <name type="scientific">Pelusios castaneus</name>
    <name type="common">West African mud turtle</name>
    <dbReference type="NCBI Taxonomy" id="367368"/>
    <lineage>
        <taxon>Eukaryota</taxon>
        <taxon>Metazoa</taxon>
        <taxon>Chordata</taxon>
        <taxon>Craniata</taxon>
        <taxon>Vertebrata</taxon>
        <taxon>Euteleostomi</taxon>
        <taxon>Archelosauria</taxon>
        <taxon>Testudinata</taxon>
        <taxon>Testudines</taxon>
        <taxon>Pleurodira</taxon>
        <taxon>Pelomedusidae</taxon>
        <taxon>Pelusios</taxon>
    </lineage>
</organism>
<protein>
    <recommendedName>
        <fullName evidence="3">Protein FAM180B</fullName>
    </recommendedName>
</protein>